<protein>
    <submittedName>
        <fullName evidence="3">PF09850 family protein</fullName>
    </submittedName>
</protein>
<keyword evidence="1" id="KW-0812">Transmembrane</keyword>
<proteinExistence type="predicted"/>
<dbReference type="Pfam" id="PF09850">
    <property type="entry name" value="DotU"/>
    <property type="match status" value="1"/>
</dbReference>
<dbReference type="PANTHER" id="PTHR38033">
    <property type="entry name" value="MEMBRANE PROTEIN-RELATED"/>
    <property type="match status" value="1"/>
</dbReference>
<evidence type="ECO:0000313" key="3">
    <source>
        <dbReference type="EMBL" id="KCB21878.1"/>
    </source>
</evidence>
<dbReference type="InterPro" id="IPR017732">
    <property type="entry name" value="T4/T6SS_DotU"/>
</dbReference>
<sequence>MIAESLPAAHDDLGPSTDDVMLGQFVNYVEMLLHGMRAETQEDPCEAARRLSARLLDALEVQTLEARRGSTRFDIENLADARYLKAALADELLLHTVWPGQACWTEYLLESALFRSNIAGDRIFEQIEQILRDREPSRRGLARLFLYALAMGYEGKYRGTQSEARLREYRAELFEFVFQRRPDLDSLGRVVAPRAYANLLAHFSPRRLVTFSRWSLLFILAAAALLAVSEIAWLWQSWPVRTELRLLGH</sequence>
<evidence type="ECO:0000256" key="1">
    <source>
        <dbReference type="SAM" id="Phobius"/>
    </source>
</evidence>
<evidence type="ECO:0000313" key="4">
    <source>
        <dbReference type="Proteomes" id="UP000025748"/>
    </source>
</evidence>
<gene>
    <name evidence="3" type="ORF">L544_0327</name>
</gene>
<keyword evidence="1" id="KW-0472">Membrane</keyword>
<feature type="transmembrane region" description="Helical" evidence="1">
    <location>
        <begin position="214"/>
        <end position="235"/>
    </location>
</feature>
<dbReference type="Gene3D" id="1.25.40.590">
    <property type="entry name" value="Type IV / VI secretion system, DotU"/>
    <property type="match status" value="1"/>
</dbReference>
<dbReference type="Proteomes" id="UP000025748">
    <property type="component" value="Unassembled WGS sequence"/>
</dbReference>
<keyword evidence="1" id="KW-1133">Transmembrane helix</keyword>
<reference evidence="3 4" key="1">
    <citation type="submission" date="2014-03" db="EMBL/GenBank/DDBJ databases">
        <title>Genome sequence of Bordetella hinzii.</title>
        <authorList>
            <person name="Register K."/>
            <person name="Harvill E."/>
            <person name="Goodfield L.L."/>
            <person name="Ivanov Y.V."/>
            <person name="Meyer J.A."/>
            <person name="Muse S.J."/>
            <person name="Jacobs N."/>
            <person name="Bendor L."/>
            <person name="Smallridge W.E."/>
            <person name="Brinkac L.M."/>
            <person name="Sanka R."/>
            <person name="Kim M."/>
            <person name="Losada L."/>
        </authorList>
    </citation>
    <scope>NUCLEOTIDE SEQUENCE [LARGE SCALE GENOMIC DNA]</scope>
    <source>
        <strain evidence="3 4">OH87 BAL007II</strain>
    </source>
</reference>
<name>A0ABR4QV69_9BORD</name>
<feature type="domain" description="Type IV / VI secretion system DotU" evidence="2">
    <location>
        <begin position="37"/>
        <end position="228"/>
    </location>
</feature>
<evidence type="ECO:0000259" key="2">
    <source>
        <dbReference type="Pfam" id="PF09850"/>
    </source>
</evidence>
<keyword evidence="4" id="KW-1185">Reference proteome</keyword>
<accession>A0ABR4QV69</accession>
<dbReference type="PANTHER" id="PTHR38033:SF1">
    <property type="entry name" value="DOTU FAMILY TYPE IV_VI SECRETION SYSTEM PROTEIN"/>
    <property type="match status" value="1"/>
</dbReference>
<organism evidence="3 4">
    <name type="scientific">Bordetella hinzii OH87 BAL007II</name>
    <dbReference type="NCBI Taxonomy" id="1331262"/>
    <lineage>
        <taxon>Bacteria</taxon>
        <taxon>Pseudomonadati</taxon>
        <taxon>Pseudomonadota</taxon>
        <taxon>Betaproteobacteria</taxon>
        <taxon>Burkholderiales</taxon>
        <taxon>Alcaligenaceae</taxon>
        <taxon>Bordetella</taxon>
    </lineage>
</organism>
<dbReference type="EMBL" id="JHEM01000029">
    <property type="protein sequence ID" value="KCB21878.1"/>
    <property type="molecule type" value="Genomic_DNA"/>
</dbReference>
<dbReference type="InterPro" id="IPR038522">
    <property type="entry name" value="T4/T6SS_DotU_sf"/>
</dbReference>
<dbReference type="RefSeq" id="WP_051594459.1">
    <property type="nucleotide sequence ID" value="NZ_JHEM01000029.1"/>
</dbReference>
<comment type="caution">
    <text evidence="3">The sequence shown here is derived from an EMBL/GenBank/DDBJ whole genome shotgun (WGS) entry which is preliminary data.</text>
</comment>